<evidence type="ECO:0000313" key="2">
    <source>
        <dbReference type="Proteomes" id="UP000653454"/>
    </source>
</evidence>
<evidence type="ECO:0000313" key="1">
    <source>
        <dbReference type="EMBL" id="CAG9123899.1"/>
    </source>
</evidence>
<name>A0A8S4F6Q6_PLUXY</name>
<keyword evidence="2" id="KW-1185">Reference proteome</keyword>
<reference evidence="1" key="1">
    <citation type="submission" date="2020-11" db="EMBL/GenBank/DDBJ databases">
        <authorList>
            <person name="Whiteford S."/>
        </authorList>
    </citation>
    <scope>NUCLEOTIDE SEQUENCE</scope>
</reference>
<organism evidence="1 2">
    <name type="scientific">Plutella xylostella</name>
    <name type="common">Diamondback moth</name>
    <name type="synonym">Plutella maculipennis</name>
    <dbReference type="NCBI Taxonomy" id="51655"/>
    <lineage>
        <taxon>Eukaryota</taxon>
        <taxon>Metazoa</taxon>
        <taxon>Ecdysozoa</taxon>
        <taxon>Arthropoda</taxon>
        <taxon>Hexapoda</taxon>
        <taxon>Insecta</taxon>
        <taxon>Pterygota</taxon>
        <taxon>Neoptera</taxon>
        <taxon>Endopterygota</taxon>
        <taxon>Lepidoptera</taxon>
        <taxon>Glossata</taxon>
        <taxon>Ditrysia</taxon>
        <taxon>Yponomeutoidea</taxon>
        <taxon>Plutellidae</taxon>
        <taxon>Plutella</taxon>
    </lineage>
</organism>
<gene>
    <name evidence="1" type="ORF">PLXY2_LOCUS8123</name>
</gene>
<sequence length="88" mass="9941">MCEESRGFHGQRYDLEESARRGQVVNVIREWRATGWSEHGVRTRHISIPASYQAGVTIAALTGSEAHRRLMHASQLPLLYEDAHSPSK</sequence>
<dbReference type="AlphaFoldDB" id="A0A8S4F6Q6"/>
<proteinExistence type="predicted"/>
<dbReference type="EMBL" id="CAJHNJ030000029">
    <property type="protein sequence ID" value="CAG9123899.1"/>
    <property type="molecule type" value="Genomic_DNA"/>
</dbReference>
<comment type="caution">
    <text evidence="1">The sequence shown here is derived from an EMBL/GenBank/DDBJ whole genome shotgun (WGS) entry which is preliminary data.</text>
</comment>
<protein>
    <submittedName>
        <fullName evidence="1">(diamondback moth) hypothetical protein</fullName>
    </submittedName>
</protein>
<dbReference type="Proteomes" id="UP000653454">
    <property type="component" value="Unassembled WGS sequence"/>
</dbReference>
<accession>A0A8S4F6Q6</accession>